<dbReference type="PANTHER" id="PTHR34701:SF1">
    <property type="entry name" value="TRANSCRIPTIONAL REGULATOR MRAZ"/>
    <property type="match status" value="1"/>
</dbReference>
<dbReference type="GO" id="GO:0009295">
    <property type="term" value="C:nucleoid"/>
    <property type="evidence" value="ECO:0007669"/>
    <property type="project" value="UniProtKB-SubCell"/>
</dbReference>
<feature type="domain" description="SpoVT-AbrB" evidence="8">
    <location>
        <begin position="29"/>
        <end position="76"/>
    </location>
</feature>
<name>H1HKN2_9BACT</name>
<reference evidence="9 10" key="1">
    <citation type="submission" date="2011-12" db="EMBL/GenBank/DDBJ databases">
        <title>The Genome Sequence of Prevotella maculosa OT 289.</title>
        <authorList>
            <consortium name="The Broad Institute Genome Sequencing Platform"/>
            <person name="Earl A."/>
            <person name="Ward D."/>
            <person name="Feldgarden M."/>
            <person name="Gevers D."/>
            <person name="Izard J."/>
            <person name="Blanton J.M."/>
            <person name="Mathney J."/>
            <person name="Tanner A.C."/>
            <person name="Dewhirst F.E."/>
            <person name="Young S.K."/>
            <person name="Zeng Q."/>
            <person name="Gargeya S."/>
            <person name="Fitzgerald M."/>
            <person name="Haas B."/>
            <person name="Abouelleil A."/>
            <person name="Alvarado L."/>
            <person name="Arachchi H.M."/>
            <person name="Berlin A."/>
            <person name="Chapman S.B."/>
            <person name="Gearin G."/>
            <person name="Goldberg J."/>
            <person name="Griggs A."/>
            <person name="Gujja S."/>
            <person name="Hansen M."/>
            <person name="Heiman D."/>
            <person name="Howarth C."/>
            <person name="Larimer J."/>
            <person name="Lui A."/>
            <person name="MacDonald P.J.P."/>
            <person name="McCowen C."/>
            <person name="Montmayeur A."/>
            <person name="Murphy C."/>
            <person name="Neiman D."/>
            <person name="Pearson M."/>
            <person name="Priest M."/>
            <person name="Roberts A."/>
            <person name="Saif S."/>
            <person name="Shea T."/>
            <person name="Sisk P."/>
            <person name="Stolte C."/>
            <person name="Sykes S."/>
            <person name="Wortman J."/>
            <person name="Nusbaum C."/>
            <person name="Birren B."/>
        </authorList>
    </citation>
    <scope>NUCLEOTIDE SEQUENCE [LARGE SCALE GENOMIC DNA]</scope>
    <source>
        <strain evidence="9 10">OT 289</strain>
    </source>
</reference>
<feature type="domain" description="SpoVT-AbrB" evidence="8">
    <location>
        <begin position="106"/>
        <end position="149"/>
    </location>
</feature>
<dbReference type="GO" id="GO:0005737">
    <property type="term" value="C:cytoplasm"/>
    <property type="evidence" value="ECO:0007669"/>
    <property type="project" value="UniProtKB-UniRule"/>
</dbReference>
<dbReference type="InterPro" id="IPR020603">
    <property type="entry name" value="MraZ_dom"/>
</dbReference>
<dbReference type="PROSITE" id="PS51740">
    <property type="entry name" value="SPOVT_ABRB"/>
    <property type="match status" value="2"/>
</dbReference>
<sequence length="176" mass="20576">MEKSGEVWSFLCNFGPETYYNVRVRFLGNIEAKADTKGRAFLPAVFRKALQVSGEDRLVLRKDVYEQCLVLYPEQVWNEQLDILRQRLNRWDKKQWQIFRQYVSDAEVVTLDGNGRFLIPKRYLKLAGIEQELKFIGVDDTIEIWSKERCDTPFVEPADFGSALQELMGQNGEETE</sequence>
<dbReference type="PATRIC" id="fig|999422.3.peg.743"/>
<dbReference type="HAMAP" id="MF_01008">
    <property type="entry name" value="MraZ"/>
    <property type="match status" value="1"/>
</dbReference>
<gene>
    <name evidence="7" type="primary">mraZ</name>
    <name evidence="9" type="ORF">HMPREF9944_00726</name>
</gene>
<dbReference type="PANTHER" id="PTHR34701">
    <property type="entry name" value="TRANSCRIPTIONAL REGULATOR MRAZ"/>
    <property type="match status" value="1"/>
</dbReference>
<comment type="similarity">
    <text evidence="7">Belongs to the MraZ family.</text>
</comment>
<keyword evidence="10" id="KW-1185">Reference proteome</keyword>
<evidence type="ECO:0000256" key="4">
    <source>
        <dbReference type="ARBA" id="ARBA00023015"/>
    </source>
</evidence>
<organism evidence="9 10">
    <name type="scientific">Segatella maculosa OT 289</name>
    <dbReference type="NCBI Taxonomy" id="999422"/>
    <lineage>
        <taxon>Bacteria</taxon>
        <taxon>Pseudomonadati</taxon>
        <taxon>Bacteroidota</taxon>
        <taxon>Bacteroidia</taxon>
        <taxon>Bacteroidales</taxon>
        <taxon>Prevotellaceae</taxon>
        <taxon>Segatella</taxon>
    </lineage>
</organism>
<evidence type="ECO:0000256" key="7">
    <source>
        <dbReference type="HAMAP-Rule" id="MF_01008"/>
    </source>
</evidence>
<dbReference type="HOGENOM" id="CLU_107907_0_1_10"/>
<keyword evidence="2 7" id="KW-0963">Cytoplasm</keyword>
<dbReference type="EMBL" id="AGEK01000016">
    <property type="protein sequence ID" value="EHO73133.1"/>
    <property type="molecule type" value="Genomic_DNA"/>
</dbReference>
<dbReference type="GO" id="GO:0003700">
    <property type="term" value="F:DNA-binding transcription factor activity"/>
    <property type="evidence" value="ECO:0007669"/>
    <property type="project" value="UniProtKB-UniRule"/>
</dbReference>
<dbReference type="CDD" id="cd16321">
    <property type="entry name" value="MraZ_C"/>
    <property type="match status" value="1"/>
</dbReference>
<comment type="subunit">
    <text evidence="7">Forms oligomers.</text>
</comment>
<protein>
    <recommendedName>
        <fullName evidence="1 7">Transcriptional regulator MraZ</fullName>
    </recommendedName>
</protein>
<keyword evidence="4 7" id="KW-0805">Transcription regulation</keyword>
<evidence type="ECO:0000256" key="5">
    <source>
        <dbReference type="ARBA" id="ARBA00023125"/>
    </source>
</evidence>
<proteinExistence type="inferred from homology"/>
<dbReference type="Proteomes" id="UP000003167">
    <property type="component" value="Unassembled WGS sequence"/>
</dbReference>
<dbReference type="OrthoDB" id="9807753at2"/>
<dbReference type="GO" id="GO:0000976">
    <property type="term" value="F:transcription cis-regulatory region binding"/>
    <property type="evidence" value="ECO:0007669"/>
    <property type="project" value="TreeGrafter"/>
</dbReference>
<dbReference type="InterPro" id="IPR035642">
    <property type="entry name" value="MraZ_N"/>
</dbReference>
<evidence type="ECO:0000313" key="9">
    <source>
        <dbReference type="EMBL" id="EHO73133.1"/>
    </source>
</evidence>
<dbReference type="InterPro" id="IPR007159">
    <property type="entry name" value="SpoVT-AbrB_dom"/>
</dbReference>
<dbReference type="STRING" id="999422.HMPREF9944_00726"/>
<dbReference type="SUPFAM" id="SSF89447">
    <property type="entry name" value="AbrB/MazE/MraZ-like"/>
    <property type="match status" value="1"/>
</dbReference>
<dbReference type="NCBIfam" id="NF001483">
    <property type="entry name" value="PRK00326.3-5"/>
    <property type="match status" value="1"/>
</dbReference>
<dbReference type="Gene3D" id="3.40.1550.20">
    <property type="entry name" value="Transcriptional regulator MraZ domain"/>
    <property type="match status" value="1"/>
</dbReference>
<keyword evidence="5 7" id="KW-0238">DNA-binding</keyword>
<evidence type="ECO:0000256" key="6">
    <source>
        <dbReference type="ARBA" id="ARBA00023163"/>
    </source>
</evidence>
<comment type="subcellular location">
    <subcellularLocation>
        <location evidence="7">Cytoplasm</location>
        <location evidence="7">Nucleoid</location>
    </subcellularLocation>
</comment>
<dbReference type="AlphaFoldDB" id="H1HKN2"/>
<evidence type="ECO:0000259" key="8">
    <source>
        <dbReference type="PROSITE" id="PS51740"/>
    </source>
</evidence>
<evidence type="ECO:0000256" key="3">
    <source>
        <dbReference type="ARBA" id="ARBA00022737"/>
    </source>
</evidence>
<dbReference type="Pfam" id="PF02381">
    <property type="entry name" value="MraZ"/>
    <property type="match status" value="2"/>
</dbReference>
<keyword evidence="3" id="KW-0677">Repeat</keyword>
<comment type="caution">
    <text evidence="9">The sequence shown here is derived from an EMBL/GenBank/DDBJ whole genome shotgun (WGS) entry which is preliminary data.</text>
</comment>
<dbReference type="CDD" id="cd16320">
    <property type="entry name" value="MraZ_N"/>
    <property type="match status" value="1"/>
</dbReference>
<dbReference type="InterPro" id="IPR003444">
    <property type="entry name" value="MraZ"/>
</dbReference>
<keyword evidence="6 7" id="KW-0804">Transcription</keyword>
<accession>H1HKN2</accession>
<dbReference type="InterPro" id="IPR038619">
    <property type="entry name" value="MraZ_sf"/>
</dbReference>
<evidence type="ECO:0000256" key="1">
    <source>
        <dbReference type="ARBA" id="ARBA00013860"/>
    </source>
</evidence>
<dbReference type="GO" id="GO:2000143">
    <property type="term" value="P:negative regulation of DNA-templated transcription initiation"/>
    <property type="evidence" value="ECO:0007669"/>
    <property type="project" value="TreeGrafter"/>
</dbReference>
<evidence type="ECO:0000313" key="10">
    <source>
        <dbReference type="Proteomes" id="UP000003167"/>
    </source>
</evidence>
<dbReference type="InterPro" id="IPR037914">
    <property type="entry name" value="SpoVT-AbrB_sf"/>
</dbReference>
<dbReference type="InterPro" id="IPR035644">
    <property type="entry name" value="MraZ_C"/>
</dbReference>
<evidence type="ECO:0000256" key="2">
    <source>
        <dbReference type="ARBA" id="ARBA00022490"/>
    </source>
</evidence>